<dbReference type="GO" id="GO:0006304">
    <property type="term" value="P:DNA modification"/>
    <property type="evidence" value="ECO:0007669"/>
    <property type="project" value="InterPro"/>
</dbReference>
<dbReference type="Gene3D" id="3.40.50.150">
    <property type="entry name" value="Vaccinia Virus protein VP39"/>
    <property type="match status" value="1"/>
</dbReference>
<dbReference type="SUPFAM" id="SSF53335">
    <property type="entry name" value="S-adenosyl-L-methionine-dependent methyltransferases"/>
    <property type="match status" value="1"/>
</dbReference>
<evidence type="ECO:0000313" key="10">
    <source>
        <dbReference type="Proteomes" id="UP000186657"/>
    </source>
</evidence>
<keyword evidence="9" id="KW-0540">Nuclease</keyword>
<dbReference type="PANTHER" id="PTHR33841:SF5">
    <property type="entry name" value="DNA METHYLASE (MODIFICATION METHYLASE) (METHYLTRANSFERASE)-RELATED"/>
    <property type="match status" value="1"/>
</dbReference>
<feature type="domain" description="Type II methyltransferase M.TaqI-like" evidence="7">
    <location>
        <begin position="106"/>
        <end position="223"/>
    </location>
</feature>
<gene>
    <name evidence="9" type="ORF">BJP37_23510</name>
</gene>
<evidence type="ECO:0000259" key="7">
    <source>
        <dbReference type="Pfam" id="PF07669"/>
    </source>
</evidence>
<dbReference type="InterPro" id="IPR002052">
    <property type="entry name" value="DNA_methylase_N6_adenine_CS"/>
</dbReference>
<dbReference type="GO" id="GO:0032259">
    <property type="term" value="P:methylation"/>
    <property type="evidence" value="ECO:0007669"/>
    <property type="project" value="UniProtKB-KW"/>
</dbReference>
<feature type="domain" description="Type II methyltransferase M.Eco57I C-terminal" evidence="8">
    <location>
        <begin position="286"/>
        <end position="500"/>
    </location>
</feature>
<evidence type="ECO:0000256" key="5">
    <source>
        <dbReference type="ARBA" id="ARBA00022691"/>
    </source>
</evidence>
<keyword evidence="5" id="KW-0949">S-adenosyl-L-methionine</keyword>
<keyword evidence="10" id="KW-1185">Reference proteome</keyword>
<comment type="similarity">
    <text evidence="1">Belongs to the N(4)/N(6)-methyltransferase family.</text>
</comment>
<dbReference type="InterPro" id="IPR050953">
    <property type="entry name" value="N4_N6_ade-DNA_methylase"/>
</dbReference>
<dbReference type="GO" id="GO:0009007">
    <property type="term" value="F:site-specific DNA-methyltransferase (adenine-specific) activity"/>
    <property type="evidence" value="ECO:0007669"/>
    <property type="project" value="UniProtKB-EC"/>
</dbReference>
<evidence type="ECO:0000313" key="9">
    <source>
        <dbReference type="EMBL" id="OLT61535.1"/>
    </source>
</evidence>
<evidence type="ECO:0000256" key="1">
    <source>
        <dbReference type="ARBA" id="ARBA00006594"/>
    </source>
</evidence>
<comment type="caution">
    <text evidence="9">The sequence shown here is derived from an EMBL/GenBank/DDBJ whole genome shotgun (WGS) entry which is preliminary data.</text>
</comment>
<dbReference type="PROSITE" id="PS00092">
    <property type="entry name" value="N6_MTASE"/>
    <property type="match status" value="1"/>
</dbReference>
<keyword evidence="3" id="KW-0489">Methyltransferase</keyword>
<sequence>MTKITALESRRQEIQVELDSLKTQEDRNVMGQFSTPIALAKDIITHAKNLMPKGVKIRFIDPAFGTGAFLSALTSTVSSSRIEAATGFEVDEHYGKPARELWSKTILDYQLKDFTKQKPPAEECDKFNLIICNPPYVRHHHINGQKKRLQAKALESANMKLSGLAGLYCYFMALSHGWMNENAIAAWLIPSEFMDVNYGQSVKNYLLNEVTLLQIHRFDPSDVQFDDALVSSAVVWFKGKKSDNNHNVKFTFGGTINKPAQGKDVSWKVLTSEKKWSRFPLFDQRQESVYPKLSDFFAVKRGIATGDNKFFILSPVEIESLNLPIEQFRPILPSPRYLETTEVKADKDGNPEIKNPLFVLDCKLPLDEIKRVYPDLYSYLKAGINAGVSNRYLCKSRKIWYSQESRPESRLYCTYIGRSDKEGKKPFRFILNQSKAIVTNSYLILYPKPDLEKAINQNPNLDKLLIEALNQITGKAMVAEGRVYGGAMYKLEPKELANVPAFELQGLLSKGYK</sequence>
<dbReference type="InterPro" id="IPR011639">
    <property type="entry name" value="MethylTrfase_TaqI-like_dom"/>
</dbReference>
<proteinExistence type="inferred from homology"/>
<keyword evidence="4" id="KW-0808">Transferase</keyword>
<keyword evidence="9" id="KW-0378">Hydrolase</keyword>
<organism evidence="9 10">
    <name type="scientific">Moorena bouillonii PNG</name>
    <dbReference type="NCBI Taxonomy" id="568701"/>
    <lineage>
        <taxon>Bacteria</taxon>
        <taxon>Bacillati</taxon>
        <taxon>Cyanobacteriota</taxon>
        <taxon>Cyanophyceae</taxon>
        <taxon>Coleofasciculales</taxon>
        <taxon>Coleofasciculaceae</taxon>
        <taxon>Moorena</taxon>
    </lineage>
</organism>
<name>A0A1U7N6H8_9CYAN</name>
<accession>A0A1U7N6H8</accession>
<dbReference type="Proteomes" id="UP000186657">
    <property type="component" value="Unassembled WGS sequence"/>
</dbReference>
<evidence type="ECO:0000256" key="4">
    <source>
        <dbReference type="ARBA" id="ARBA00022679"/>
    </source>
</evidence>
<dbReference type="PRINTS" id="PR00507">
    <property type="entry name" value="N12N6MTFRASE"/>
</dbReference>
<dbReference type="EC" id="2.1.1.72" evidence="2"/>
<dbReference type="Pfam" id="PF07669">
    <property type="entry name" value="Eco57I"/>
    <property type="match status" value="1"/>
</dbReference>
<dbReference type="AlphaFoldDB" id="A0A1U7N6H8"/>
<evidence type="ECO:0000256" key="3">
    <source>
        <dbReference type="ARBA" id="ARBA00022603"/>
    </source>
</evidence>
<evidence type="ECO:0000256" key="2">
    <source>
        <dbReference type="ARBA" id="ARBA00011900"/>
    </source>
</evidence>
<dbReference type="GO" id="GO:0004519">
    <property type="term" value="F:endonuclease activity"/>
    <property type="evidence" value="ECO:0007669"/>
    <property type="project" value="UniProtKB-KW"/>
</dbReference>
<keyword evidence="9" id="KW-0255">Endonuclease</keyword>
<dbReference type="GO" id="GO:0003676">
    <property type="term" value="F:nucleic acid binding"/>
    <property type="evidence" value="ECO:0007669"/>
    <property type="project" value="InterPro"/>
</dbReference>
<dbReference type="InterPro" id="IPR054520">
    <property type="entry name" value="M_Eco57I_C"/>
</dbReference>
<dbReference type="EMBL" id="MKZS01000001">
    <property type="protein sequence ID" value="OLT61535.1"/>
    <property type="molecule type" value="Genomic_DNA"/>
</dbReference>
<protein>
    <recommendedName>
        <fullName evidence="2">site-specific DNA-methyltransferase (adenine-specific)</fullName>
        <ecNumber evidence="2">2.1.1.72</ecNumber>
    </recommendedName>
</protein>
<evidence type="ECO:0000259" key="8">
    <source>
        <dbReference type="Pfam" id="PF22837"/>
    </source>
</evidence>
<comment type="catalytic activity">
    <reaction evidence="6">
        <text>a 2'-deoxyadenosine in DNA + S-adenosyl-L-methionine = an N(6)-methyl-2'-deoxyadenosine in DNA + S-adenosyl-L-homocysteine + H(+)</text>
        <dbReference type="Rhea" id="RHEA:15197"/>
        <dbReference type="Rhea" id="RHEA-COMP:12418"/>
        <dbReference type="Rhea" id="RHEA-COMP:12419"/>
        <dbReference type="ChEBI" id="CHEBI:15378"/>
        <dbReference type="ChEBI" id="CHEBI:57856"/>
        <dbReference type="ChEBI" id="CHEBI:59789"/>
        <dbReference type="ChEBI" id="CHEBI:90615"/>
        <dbReference type="ChEBI" id="CHEBI:90616"/>
        <dbReference type="EC" id="2.1.1.72"/>
    </reaction>
</comment>
<dbReference type="PANTHER" id="PTHR33841">
    <property type="entry name" value="DNA METHYLTRANSFERASE YEEA-RELATED"/>
    <property type="match status" value="1"/>
</dbReference>
<dbReference type="RefSeq" id="WP_075902731.1">
    <property type="nucleotide sequence ID" value="NZ_MKZS01000001.1"/>
</dbReference>
<dbReference type="Pfam" id="PF22837">
    <property type="entry name" value="M_Eco57I_C"/>
    <property type="match status" value="1"/>
</dbReference>
<reference evidence="9 10" key="1">
    <citation type="submission" date="2016-10" db="EMBL/GenBank/DDBJ databases">
        <title>Comparative genomics uncovers the prolific and rare metabolic potential of the cyanobacterial genus Moorea.</title>
        <authorList>
            <person name="Leao T."/>
            <person name="Castelao G."/>
            <person name="Korobeynikov A."/>
            <person name="Monroe E.A."/>
            <person name="Podell S."/>
            <person name="Glukhov E."/>
            <person name="Allen E."/>
            <person name="Gerwick W.H."/>
            <person name="Gerwick L."/>
        </authorList>
    </citation>
    <scope>NUCLEOTIDE SEQUENCE [LARGE SCALE GENOMIC DNA]</scope>
    <source>
        <strain evidence="9 10">PNG5-198</strain>
    </source>
</reference>
<evidence type="ECO:0000256" key="6">
    <source>
        <dbReference type="ARBA" id="ARBA00047942"/>
    </source>
</evidence>
<dbReference type="InterPro" id="IPR029063">
    <property type="entry name" value="SAM-dependent_MTases_sf"/>
</dbReference>